<dbReference type="GO" id="GO:0008017">
    <property type="term" value="F:microtubule binding"/>
    <property type="evidence" value="ECO:0007669"/>
    <property type="project" value="InterPro"/>
</dbReference>
<dbReference type="PANTHER" id="PTHR47969">
    <property type="entry name" value="CHROMOSOME-ASSOCIATED KINESIN KIF4A-RELATED"/>
    <property type="match status" value="1"/>
</dbReference>
<evidence type="ECO:0000256" key="16">
    <source>
        <dbReference type="PROSITE-ProRule" id="PRU00221"/>
    </source>
</evidence>
<dbReference type="SMART" id="SM00320">
    <property type="entry name" value="WD40"/>
    <property type="match status" value="7"/>
</dbReference>
<dbReference type="Gene3D" id="3.40.850.10">
    <property type="entry name" value="Kinesin motor domain"/>
    <property type="match status" value="1"/>
</dbReference>
<feature type="region of interest" description="Disordered" evidence="19">
    <location>
        <begin position="537"/>
        <end position="582"/>
    </location>
</feature>
<feature type="compositionally biased region" description="Polar residues" evidence="19">
    <location>
        <begin position="1120"/>
        <end position="1129"/>
    </location>
</feature>
<feature type="compositionally biased region" description="Low complexity" evidence="19">
    <location>
        <begin position="999"/>
        <end position="1009"/>
    </location>
</feature>
<feature type="binding site" evidence="17">
    <location>
        <begin position="62"/>
        <end position="69"/>
    </location>
    <ligand>
        <name>ATP</name>
        <dbReference type="ChEBI" id="CHEBI:30616"/>
    </ligand>
</feature>
<keyword evidence="22" id="KW-1185">Reference proteome</keyword>
<dbReference type="GO" id="GO:0051231">
    <property type="term" value="P:spindle elongation"/>
    <property type="evidence" value="ECO:0007669"/>
    <property type="project" value="TreeGrafter"/>
</dbReference>
<name>A0A9P0F8L4_BEMTA</name>
<dbReference type="CDD" id="cd00200">
    <property type="entry name" value="WD40"/>
    <property type="match status" value="1"/>
</dbReference>
<dbReference type="PROSITE" id="PS00678">
    <property type="entry name" value="WD_REPEATS_1"/>
    <property type="match status" value="1"/>
</dbReference>
<keyword evidence="13 17" id="KW-0505">Motor protein</keyword>
<keyword evidence="12 18" id="KW-0175">Coiled coil</keyword>
<dbReference type="Pfam" id="PF23204">
    <property type="entry name" value="KIF21A_2nd"/>
    <property type="match status" value="1"/>
</dbReference>
<dbReference type="InterPro" id="IPR011047">
    <property type="entry name" value="Quinoprotein_ADH-like_sf"/>
</dbReference>
<keyword evidence="7 16" id="KW-0853">WD repeat</keyword>
<keyword evidence="5" id="KW-0963">Cytoplasm</keyword>
<dbReference type="PROSITE" id="PS50067">
    <property type="entry name" value="KINESIN_MOTOR_2"/>
    <property type="match status" value="1"/>
</dbReference>
<reference evidence="21" key="1">
    <citation type="submission" date="2021-12" db="EMBL/GenBank/DDBJ databases">
        <authorList>
            <person name="King R."/>
        </authorList>
    </citation>
    <scope>NUCLEOTIDE SEQUENCE</scope>
</reference>
<evidence type="ECO:0000256" key="15">
    <source>
        <dbReference type="ARBA" id="ARBA00023273"/>
    </source>
</evidence>
<evidence type="ECO:0000256" key="13">
    <source>
        <dbReference type="ARBA" id="ARBA00023175"/>
    </source>
</evidence>
<dbReference type="GO" id="GO:0007052">
    <property type="term" value="P:mitotic spindle organization"/>
    <property type="evidence" value="ECO:0007669"/>
    <property type="project" value="TreeGrafter"/>
</dbReference>
<feature type="region of interest" description="Disordered" evidence="19">
    <location>
        <begin position="1088"/>
        <end position="1155"/>
    </location>
</feature>
<protein>
    <recommendedName>
        <fullName evidence="20">Kinesin motor domain-containing protein</fullName>
    </recommendedName>
</protein>
<dbReference type="GO" id="GO:0003777">
    <property type="term" value="F:microtubule motor activity"/>
    <property type="evidence" value="ECO:0007669"/>
    <property type="project" value="InterPro"/>
</dbReference>
<evidence type="ECO:0000259" key="20">
    <source>
        <dbReference type="PROSITE" id="PS50067"/>
    </source>
</evidence>
<keyword evidence="6" id="KW-0597">Phosphoprotein</keyword>
<feature type="repeat" description="WD" evidence="16">
    <location>
        <begin position="1472"/>
        <end position="1511"/>
    </location>
</feature>
<evidence type="ECO:0000256" key="5">
    <source>
        <dbReference type="ARBA" id="ARBA00022490"/>
    </source>
</evidence>
<evidence type="ECO:0000256" key="8">
    <source>
        <dbReference type="ARBA" id="ARBA00022701"/>
    </source>
</evidence>
<dbReference type="GO" id="GO:0030426">
    <property type="term" value="C:growth cone"/>
    <property type="evidence" value="ECO:0007669"/>
    <property type="project" value="UniProtKB-SubCell"/>
</dbReference>
<dbReference type="InterPro" id="IPR019775">
    <property type="entry name" value="WD40_repeat_CS"/>
</dbReference>
<dbReference type="GO" id="GO:0030425">
    <property type="term" value="C:dendrite"/>
    <property type="evidence" value="ECO:0007669"/>
    <property type="project" value="UniProtKB-SubCell"/>
</dbReference>
<evidence type="ECO:0000256" key="11">
    <source>
        <dbReference type="ARBA" id="ARBA00022840"/>
    </source>
</evidence>
<dbReference type="InterPro" id="IPR015943">
    <property type="entry name" value="WD40/YVTN_repeat-like_dom_sf"/>
</dbReference>
<evidence type="ECO:0000256" key="19">
    <source>
        <dbReference type="SAM" id="MobiDB-lite"/>
    </source>
</evidence>
<dbReference type="PROSITE" id="PS50294">
    <property type="entry name" value="WD_REPEATS_REGION"/>
    <property type="match status" value="1"/>
</dbReference>
<evidence type="ECO:0000313" key="21">
    <source>
        <dbReference type="EMBL" id="CAH0394312.1"/>
    </source>
</evidence>
<evidence type="ECO:0000256" key="14">
    <source>
        <dbReference type="ARBA" id="ARBA00023212"/>
    </source>
</evidence>
<feature type="coiled-coil region" evidence="18">
    <location>
        <begin position="828"/>
        <end position="862"/>
    </location>
</feature>
<dbReference type="PANTHER" id="PTHR47969:SF28">
    <property type="entry name" value="KINESIN-LIKE PROTEIN KIF21B"/>
    <property type="match status" value="1"/>
</dbReference>
<feature type="compositionally biased region" description="Acidic residues" evidence="19">
    <location>
        <begin position="552"/>
        <end position="571"/>
    </location>
</feature>
<evidence type="ECO:0000256" key="2">
    <source>
        <dbReference type="ARBA" id="ARBA00004279"/>
    </source>
</evidence>
<evidence type="ECO:0000313" key="22">
    <source>
        <dbReference type="Proteomes" id="UP001152759"/>
    </source>
</evidence>
<dbReference type="PRINTS" id="PR00380">
    <property type="entry name" value="KINESINHEAVY"/>
</dbReference>
<keyword evidence="15" id="KW-0966">Cell projection</keyword>
<dbReference type="SUPFAM" id="SSF50998">
    <property type="entry name" value="Quinoprotein alcohol dehydrogenase-like"/>
    <property type="match status" value="1"/>
</dbReference>
<dbReference type="Pfam" id="PF25764">
    <property type="entry name" value="KIF21A_4th"/>
    <property type="match status" value="1"/>
</dbReference>
<evidence type="ECO:0000256" key="9">
    <source>
        <dbReference type="ARBA" id="ARBA00022737"/>
    </source>
</evidence>
<sequence length="1522" mass="169502">MCRVCTTVTPGEPQVMLGSDKAFTYDYVFDMHETQSNIYERCVESLVAGSLQGYNATVLAYGQTGSGKTYTMGTGFDLDINEDQIGIIPRAIDHLFRGIAQITEEAINAGDPPPRFTVVAQFLELYNEEVIDLFDNTRDYALSKCKSGIRIHEDSKHSIYVTGVTSKVIHSAEDALQCLKQGALSRTTASTQMNSQSSRSHAIFTLHIEQKRLVKIEDEEADSNSESMTSSVTSTGNKEFETLSAKFHFVDLAGSERLKRTGATGERAKEGISINCGLLALGNVISALGDKSKRALHVPYRDSKLTRLLQDSLGGNSQTVMIACVSPSDRDFMETLNTLKYANRARNIQNKVMINQDKSSRTIQLLRQEIQQLQLELLEYKQGKRVVSEDGTEAINDMFHENTMLQTELNNLRTRVKAMQETIDTLSAKNSELLAGKAMGKWLNSGAGGSDSEMTGMIQGYLKEIEELRAKLLESEFLCAQLRKNFSRSPAPKSFHNPLSHSNSFILNPVNDTSSVGNLIAEAKKGLQKDLEALARSRCDSDNSSTKKYEVGEESENSEENEEATESDDDSGDKQSNDGSEFSQELADLTTDINLKQKLIEELEKSQKRLQSLKQHYEEKLMALQAKIKATQDERDKVLASFSNQNNNQPSEKVRKVRDEYESKLNNMQRELRTLQSAKKEHAKLLRSQSQYENQIKTLRLEVADMKRNKVKLINKMKEENTRHKDMEMRRNREIAQLRKESRKAENMIRSLEAEKRVKDVVLKRKQEEVTALRKQARGGLSTKAAGRILTSKIVNGNTTTVSPKIAKHKWQSLEKNITTNTLNKQSVVALERDMERLMAERKELHQDKESKIKQLNEVKRQNPRDPSIPDIEEEIETLQLNLDYIHDSIKEVQRNIIEVEDSKVVLDSTDLVSGIQDLSEASYLIEKLYNSTLHHSCLAAQKEAAVKELEARLKEIEKDNELQQQLLKHMLDRDDAVMVASVTSNGSHQPGLRDSCNSSAASSRSPSPTQDNGNLKPLSVTAPTSPASGKHRRRSAYQEDLLFGKQPPPVELLGDADNGLSGPDILMAPPHKASIMRVPSVPASNKNLYTKPDLLKPSPVLSRRNFEPPSSPRLRRNTFVINSSTNLLGKSGSMDQGLDKSPPNSPPTYRRLTSREENVFSRLTSGTTVSNDQHRGKGVIQVYQGRASVRSPLICTHVATGHARAVLALDASEDLLFSASRDKTVKVWDLHEGKEVQCLYGRDIVVAVKYNEATQTILSASSAQVRIWDLRSPSCIKTLWSSGLVSNGHMNTAQMPTGETQVNDIAINSSGKILYTAAGDKVKMWDMRRYATIGKLVGGHTAAVMCLAVDEFTPGEDRVITGSKDHYVKVFEVAHQTGGSCAPRINFEPPHYDGVQSLVVRDNICFSGSRDSCIKKWDIDQEVQIHSVRNAHKDWVCGLAYVPNQPLLMSVCRSGSLKLWSSDTCSLLGEMKAHESSINAIATNSSLVFTAANGGEVKLWRLPESSSVMSMSTGRLFDLNL</sequence>
<dbReference type="GO" id="GO:0005875">
    <property type="term" value="C:microtubule associated complex"/>
    <property type="evidence" value="ECO:0007669"/>
    <property type="project" value="TreeGrafter"/>
</dbReference>
<evidence type="ECO:0000256" key="7">
    <source>
        <dbReference type="ARBA" id="ARBA00022574"/>
    </source>
</evidence>
<feature type="coiled-coil region" evidence="18">
    <location>
        <begin position="586"/>
        <end position="755"/>
    </location>
</feature>
<evidence type="ECO:0000256" key="6">
    <source>
        <dbReference type="ARBA" id="ARBA00022553"/>
    </source>
</evidence>
<dbReference type="InterPro" id="IPR001752">
    <property type="entry name" value="Kinesin_motor_dom"/>
</dbReference>
<dbReference type="InterPro" id="IPR027417">
    <property type="entry name" value="P-loop_NTPase"/>
</dbReference>
<comment type="subcellular location">
    <subcellularLocation>
        <location evidence="3">Cell projection</location>
        <location evidence="3">Axon</location>
    </subcellularLocation>
    <subcellularLocation>
        <location evidence="2">Cell projection</location>
        <location evidence="2">Dendrite</location>
    </subcellularLocation>
    <subcellularLocation>
        <location evidence="4">Cell projection</location>
        <location evidence="4">Growth cone</location>
    </subcellularLocation>
    <subcellularLocation>
        <location evidence="1">Cytoplasm</location>
        <location evidence="1">Cytoskeleton</location>
    </subcellularLocation>
</comment>
<dbReference type="PROSITE" id="PS00411">
    <property type="entry name" value="KINESIN_MOTOR_1"/>
    <property type="match status" value="1"/>
</dbReference>
<gene>
    <name evidence="21" type="ORF">BEMITA_LOCUS12624</name>
</gene>
<accession>A0A9P0F8L4</accession>
<dbReference type="PROSITE" id="PS50082">
    <property type="entry name" value="WD_REPEATS_2"/>
    <property type="match status" value="3"/>
</dbReference>
<dbReference type="Gene3D" id="2.130.10.10">
    <property type="entry name" value="YVTN repeat-like/Quinoprotein amine dehydrogenase"/>
    <property type="match status" value="2"/>
</dbReference>
<dbReference type="InterPro" id="IPR001680">
    <property type="entry name" value="WD40_rpt"/>
</dbReference>
<keyword evidence="10 17" id="KW-0547">Nucleotide-binding</keyword>
<evidence type="ECO:0000256" key="12">
    <source>
        <dbReference type="ARBA" id="ARBA00023054"/>
    </source>
</evidence>
<keyword evidence="8" id="KW-0493">Microtubule</keyword>
<feature type="region of interest" description="Disordered" evidence="19">
    <location>
        <begin position="984"/>
        <end position="1036"/>
    </location>
</feature>
<evidence type="ECO:0000256" key="4">
    <source>
        <dbReference type="ARBA" id="ARBA00004624"/>
    </source>
</evidence>
<dbReference type="GO" id="GO:0005524">
    <property type="term" value="F:ATP binding"/>
    <property type="evidence" value="ECO:0007669"/>
    <property type="project" value="UniProtKB-UniRule"/>
</dbReference>
<dbReference type="GO" id="GO:0007018">
    <property type="term" value="P:microtubule-based movement"/>
    <property type="evidence" value="ECO:0007669"/>
    <property type="project" value="InterPro"/>
</dbReference>
<evidence type="ECO:0000256" key="1">
    <source>
        <dbReference type="ARBA" id="ARBA00004245"/>
    </source>
</evidence>
<dbReference type="InterPro" id="IPR056532">
    <property type="entry name" value="KIF21A/B_hel_2"/>
</dbReference>
<dbReference type="InterPro" id="IPR056533">
    <property type="entry name" value="KIF21A/B_hel_1"/>
</dbReference>
<feature type="coiled-coil region" evidence="18">
    <location>
        <begin position="940"/>
        <end position="974"/>
    </location>
</feature>
<comment type="similarity">
    <text evidence="17">Belongs to the TRAFAC class myosin-kinesin ATPase superfamily. Kinesin family.</text>
</comment>
<evidence type="ECO:0000256" key="10">
    <source>
        <dbReference type="ARBA" id="ARBA00022741"/>
    </source>
</evidence>
<keyword evidence="11 17" id="KW-0067">ATP-binding</keyword>
<feature type="repeat" description="WD" evidence="16">
    <location>
        <begin position="1200"/>
        <end position="1239"/>
    </location>
</feature>
<dbReference type="Pfam" id="PF00225">
    <property type="entry name" value="Kinesin"/>
    <property type="match status" value="1"/>
</dbReference>
<dbReference type="EMBL" id="OU963869">
    <property type="protein sequence ID" value="CAH0394312.1"/>
    <property type="molecule type" value="Genomic_DNA"/>
</dbReference>
<evidence type="ECO:0000256" key="18">
    <source>
        <dbReference type="SAM" id="Coils"/>
    </source>
</evidence>
<evidence type="ECO:0000256" key="3">
    <source>
        <dbReference type="ARBA" id="ARBA00004489"/>
    </source>
</evidence>
<dbReference type="InterPro" id="IPR027640">
    <property type="entry name" value="Kinesin-like_fam"/>
</dbReference>
<dbReference type="FunFam" id="3.40.850.10:FF:000011">
    <property type="entry name" value="Kinesin family member 21A"/>
    <property type="match status" value="1"/>
</dbReference>
<evidence type="ECO:0000256" key="17">
    <source>
        <dbReference type="PROSITE-ProRule" id="PRU00283"/>
    </source>
</evidence>
<dbReference type="InterPro" id="IPR019821">
    <property type="entry name" value="Kinesin_motor_CS"/>
</dbReference>
<proteinExistence type="inferred from homology"/>
<feature type="coiled-coil region" evidence="18">
    <location>
        <begin position="356"/>
        <end position="429"/>
    </location>
</feature>
<dbReference type="Pfam" id="PF00400">
    <property type="entry name" value="WD40"/>
    <property type="match status" value="3"/>
</dbReference>
<dbReference type="GO" id="GO:0005874">
    <property type="term" value="C:microtubule"/>
    <property type="evidence" value="ECO:0007669"/>
    <property type="project" value="UniProtKB-KW"/>
</dbReference>
<keyword evidence="9" id="KW-0677">Repeat</keyword>
<dbReference type="SUPFAM" id="SSF52540">
    <property type="entry name" value="P-loop containing nucleoside triphosphate hydrolases"/>
    <property type="match status" value="1"/>
</dbReference>
<keyword evidence="14" id="KW-0206">Cytoskeleton</keyword>
<dbReference type="SMART" id="SM00129">
    <property type="entry name" value="KISc"/>
    <property type="match status" value="1"/>
</dbReference>
<dbReference type="CDD" id="cd01372">
    <property type="entry name" value="KISc_KIF4"/>
    <property type="match status" value="1"/>
</dbReference>
<organism evidence="21 22">
    <name type="scientific">Bemisia tabaci</name>
    <name type="common">Sweetpotato whitefly</name>
    <name type="synonym">Aleurodes tabaci</name>
    <dbReference type="NCBI Taxonomy" id="7038"/>
    <lineage>
        <taxon>Eukaryota</taxon>
        <taxon>Metazoa</taxon>
        <taxon>Ecdysozoa</taxon>
        <taxon>Arthropoda</taxon>
        <taxon>Hexapoda</taxon>
        <taxon>Insecta</taxon>
        <taxon>Pterygota</taxon>
        <taxon>Neoptera</taxon>
        <taxon>Paraneoptera</taxon>
        <taxon>Hemiptera</taxon>
        <taxon>Sternorrhyncha</taxon>
        <taxon>Aleyrodoidea</taxon>
        <taxon>Aleyrodidae</taxon>
        <taxon>Aleyrodinae</taxon>
        <taxon>Bemisia</taxon>
    </lineage>
</organism>
<feature type="domain" description="Kinesin motor" evidence="20">
    <location>
        <begin position="1"/>
        <end position="348"/>
    </location>
</feature>
<feature type="repeat" description="WD" evidence="16">
    <location>
        <begin position="1430"/>
        <end position="1462"/>
    </location>
</feature>
<dbReference type="Proteomes" id="UP001152759">
    <property type="component" value="Chromosome 8"/>
</dbReference>
<dbReference type="CDD" id="cd22248">
    <property type="entry name" value="Rcc_KIF21"/>
    <property type="match status" value="1"/>
</dbReference>
<dbReference type="InterPro" id="IPR036961">
    <property type="entry name" value="Kinesin_motor_dom_sf"/>
</dbReference>
<feature type="compositionally biased region" description="Basic and acidic residues" evidence="19">
    <location>
        <begin position="537"/>
        <end position="551"/>
    </location>
</feature>
<dbReference type="Pfam" id="PF23203">
    <property type="entry name" value="KIF21A"/>
    <property type="match status" value="1"/>
</dbReference>